<dbReference type="PROSITE" id="PS51257">
    <property type="entry name" value="PROKAR_LIPOPROTEIN"/>
    <property type="match status" value="1"/>
</dbReference>
<dbReference type="EMBL" id="DWYA01000077">
    <property type="protein sequence ID" value="HJB40475.1"/>
    <property type="molecule type" value="Genomic_DNA"/>
</dbReference>
<proteinExistence type="predicted"/>
<reference evidence="1" key="1">
    <citation type="journal article" date="2021" name="PeerJ">
        <title>Extensive microbial diversity within the chicken gut microbiome revealed by metagenomics and culture.</title>
        <authorList>
            <person name="Gilroy R."/>
            <person name="Ravi A."/>
            <person name="Getino M."/>
            <person name="Pursley I."/>
            <person name="Horton D.L."/>
            <person name="Alikhan N.F."/>
            <person name="Baker D."/>
            <person name="Gharbi K."/>
            <person name="Hall N."/>
            <person name="Watson M."/>
            <person name="Adriaenssens E.M."/>
            <person name="Foster-Nyarko E."/>
            <person name="Jarju S."/>
            <person name="Secka A."/>
            <person name="Antonio M."/>
            <person name="Oren A."/>
            <person name="Chaudhuri R.R."/>
            <person name="La Ragione R."/>
            <person name="Hildebrand F."/>
            <person name="Pallen M.J."/>
        </authorList>
    </citation>
    <scope>NUCLEOTIDE SEQUENCE</scope>
    <source>
        <strain evidence="1">ChiBcec8-14828</strain>
    </source>
</reference>
<gene>
    <name evidence="1" type="ORF">H9943_08790</name>
</gene>
<comment type="caution">
    <text evidence="1">The sequence shown here is derived from an EMBL/GenBank/DDBJ whole genome shotgun (WGS) entry which is preliminary data.</text>
</comment>
<dbReference type="AlphaFoldDB" id="A0A9D2S2P5"/>
<evidence type="ECO:0000313" key="1">
    <source>
        <dbReference type="EMBL" id="HJB40475.1"/>
    </source>
</evidence>
<accession>A0A9D2S2P5</accession>
<evidence type="ECO:0000313" key="2">
    <source>
        <dbReference type="Proteomes" id="UP000824209"/>
    </source>
</evidence>
<protein>
    <recommendedName>
        <fullName evidence="3">VCBS repeat-containing protein</fullName>
    </recommendedName>
</protein>
<organism evidence="1 2">
    <name type="scientific">Candidatus Ruthenibacterium avium</name>
    <dbReference type="NCBI Taxonomy" id="2838751"/>
    <lineage>
        <taxon>Bacteria</taxon>
        <taxon>Bacillati</taxon>
        <taxon>Bacillota</taxon>
        <taxon>Clostridia</taxon>
        <taxon>Eubacteriales</taxon>
        <taxon>Oscillospiraceae</taxon>
        <taxon>Ruthenibacterium</taxon>
    </lineage>
</organism>
<name>A0A9D2S2P5_9FIRM</name>
<dbReference type="Proteomes" id="UP000824209">
    <property type="component" value="Unassembled WGS sequence"/>
</dbReference>
<sequence length="425" mass="46169">MNIKKGRLIFVLCIGCLLMLTACGGVSLTGQNVEELLRAPQLSTMQNAVQTALNHYLGETLQLKYPRGGEEMAPFLFEDFDGDGAQEAAVLYTTEAGAKTVNIAVLEQDGSDWLVAYNLPGLGAEVAQAQVVTLTEGGKQLVIGYANANLTEKYLVAYGYADDQLHVMTTQAYDAYTAQDLFDTGLQQLLLVPPATQPGALSMQVYDGSSGEVTLRQTLLLDERLTRCTALDATQSGQRRGIVVSAELSAGGTANQVVCADDGALVLWPKDHPEDVVQASSRTDEALTVRDLWQRGTLYIPCLPGSFSTQSTSQRYYAVEWRDYLSDGSTGQFGIFDSTSGVYVRVPLYWKGEIQLEDGLEENVWRICQKSTGETLVVLRIGTNETPLGAYQMLRTKGSVAVMALFGEGCTPSERSILQTGIQFF</sequence>
<evidence type="ECO:0008006" key="3">
    <source>
        <dbReference type="Google" id="ProtNLM"/>
    </source>
</evidence>
<reference evidence="1" key="2">
    <citation type="submission" date="2021-04" db="EMBL/GenBank/DDBJ databases">
        <authorList>
            <person name="Gilroy R."/>
        </authorList>
    </citation>
    <scope>NUCLEOTIDE SEQUENCE</scope>
    <source>
        <strain evidence="1">ChiBcec8-14828</strain>
    </source>
</reference>